<proteinExistence type="predicted"/>
<protein>
    <recommendedName>
        <fullName evidence="1">CsgH-like domain-containing protein</fullName>
    </recommendedName>
</protein>
<dbReference type="InterPro" id="IPR047726">
    <property type="entry name" value="CsgH_dom"/>
</dbReference>
<name>A0A5B0WA88_RHITR</name>
<accession>A0A5B0WA88</accession>
<dbReference type="InterPro" id="IPR053722">
    <property type="entry name" value="Curli_assembly_CsgC/AgfC"/>
</dbReference>
<dbReference type="Proteomes" id="UP000323608">
    <property type="component" value="Unassembled WGS sequence"/>
</dbReference>
<dbReference type="Gene3D" id="2.60.40.2420">
    <property type="match status" value="1"/>
</dbReference>
<dbReference type="AlphaFoldDB" id="A0A5B0WA88"/>
<dbReference type="Pfam" id="PF21112">
    <property type="entry name" value="CsgH"/>
    <property type="match status" value="1"/>
</dbReference>
<dbReference type="RefSeq" id="WP_149633846.1">
    <property type="nucleotide sequence ID" value="NZ_VNIP01000004.1"/>
</dbReference>
<dbReference type="EMBL" id="VNIP01000004">
    <property type="protein sequence ID" value="KAA1183717.1"/>
    <property type="molecule type" value="Genomic_DNA"/>
</dbReference>
<feature type="domain" description="CsgH-like" evidence="1">
    <location>
        <begin position="50"/>
        <end position="138"/>
    </location>
</feature>
<dbReference type="InterPro" id="IPR048632">
    <property type="entry name" value="CsgH-like"/>
</dbReference>
<evidence type="ECO:0000259" key="1">
    <source>
        <dbReference type="Pfam" id="PF21112"/>
    </source>
</evidence>
<gene>
    <name evidence="2" type="ORF">FP026_06700</name>
</gene>
<sequence>MSASSYTSTEPVPCAGIDRGRSVFTLLLKPFFLLILLFSHAVPAASQTAVECLIKTDRKEQLLVVQAIARSEAAVSGRYRLVLVKHSAAGTSQSIQQGSFDLQPGSDGLLATTMVDAADQTELTARLLIETDRGTSQCGIRGGLPE</sequence>
<comment type="caution">
    <text evidence="2">The sequence shown here is derived from an EMBL/GenBank/DDBJ whole genome shotgun (WGS) entry which is preliminary data.</text>
</comment>
<dbReference type="NCBIfam" id="NF041112">
    <property type="entry name" value="chap_CsgH_alph"/>
    <property type="match status" value="1"/>
</dbReference>
<reference evidence="2 3" key="1">
    <citation type="submission" date="2019-07" db="EMBL/GenBank/DDBJ databases">
        <title>The Draft Genome Sequence of Rhizobium tropici SARCC-755 Associated with Superior Nodulation on Pigeonpea (Cajanus cajan (L.) Millsp.).</title>
        <authorList>
            <person name="Bopape F.L."/>
            <person name="Hassen A.I."/>
            <person name="Swanevelder Z.H."/>
            <person name="Gwata E.T."/>
        </authorList>
    </citation>
    <scope>NUCLEOTIDE SEQUENCE [LARGE SCALE GENOMIC DNA]</scope>
    <source>
        <strain evidence="2 3">SARCC-755</strain>
    </source>
</reference>
<organism evidence="2 3">
    <name type="scientific">Rhizobium tropici</name>
    <dbReference type="NCBI Taxonomy" id="398"/>
    <lineage>
        <taxon>Bacteria</taxon>
        <taxon>Pseudomonadati</taxon>
        <taxon>Pseudomonadota</taxon>
        <taxon>Alphaproteobacteria</taxon>
        <taxon>Hyphomicrobiales</taxon>
        <taxon>Rhizobiaceae</taxon>
        <taxon>Rhizobium/Agrobacterium group</taxon>
        <taxon>Rhizobium</taxon>
    </lineage>
</organism>
<evidence type="ECO:0000313" key="2">
    <source>
        <dbReference type="EMBL" id="KAA1183717.1"/>
    </source>
</evidence>
<dbReference type="OrthoDB" id="8398836at2"/>
<evidence type="ECO:0000313" key="3">
    <source>
        <dbReference type="Proteomes" id="UP000323608"/>
    </source>
</evidence>